<evidence type="ECO:0000313" key="1">
    <source>
        <dbReference type="EMBL" id="KAL3798646.1"/>
    </source>
</evidence>
<accession>A0ABD3QFT9</accession>
<dbReference type="Proteomes" id="UP001530315">
    <property type="component" value="Unassembled WGS sequence"/>
</dbReference>
<keyword evidence="2" id="KW-1185">Reference proteome</keyword>
<protein>
    <submittedName>
        <fullName evidence="1">Uncharacterized protein</fullName>
    </submittedName>
</protein>
<proteinExistence type="predicted"/>
<gene>
    <name evidence="1" type="ORF">ACHAW5_008401</name>
</gene>
<reference evidence="1 2" key="1">
    <citation type="submission" date="2024-10" db="EMBL/GenBank/DDBJ databases">
        <title>Updated reference genomes for cyclostephanoid diatoms.</title>
        <authorList>
            <person name="Roberts W.R."/>
            <person name="Alverson A.J."/>
        </authorList>
    </citation>
    <scope>NUCLEOTIDE SEQUENCE [LARGE SCALE GENOMIC DNA]</scope>
    <source>
        <strain evidence="1 2">AJA276-08</strain>
    </source>
</reference>
<sequence length="94" mass="10420">MGGMILPLGRALSYVESRSPTMDVDLARTVGREVAKMDVNLHFSPSVYGYRPKVTSGMRGAFGGTTSQMMRKQEQVLTRVDIPFKANQGLFHEL</sequence>
<name>A0ABD3QFT9_9STRA</name>
<dbReference type="EMBL" id="JALLAZ020000288">
    <property type="protein sequence ID" value="KAL3798646.1"/>
    <property type="molecule type" value="Genomic_DNA"/>
</dbReference>
<comment type="caution">
    <text evidence="1">The sequence shown here is derived from an EMBL/GenBank/DDBJ whole genome shotgun (WGS) entry which is preliminary data.</text>
</comment>
<organism evidence="1 2">
    <name type="scientific">Stephanodiscus triporus</name>
    <dbReference type="NCBI Taxonomy" id="2934178"/>
    <lineage>
        <taxon>Eukaryota</taxon>
        <taxon>Sar</taxon>
        <taxon>Stramenopiles</taxon>
        <taxon>Ochrophyta</taxon>
        <taxon>Bacillariophyta</taxon>
        <taxon>Coscinodiscophyceae</taxon>
        <taxon>Thalassiosirophycidae</taxon>
        <taxon>Stephanodiscales</taxon>
        <taxon>Stephanodiscaceae</taxon>
        <taxon>Stephanodiscus</taxon>
    </lineage>
</organism>
<dbReference type="AlphaFoldDB" id="A0ABD3QFT9"/>
<evidence type="ECO:0000313" key="2">
    <source>
        <dbReference type="Proteomes" id="UP001530315"/>
    </source>
</evidence>